<dbReference type="InterPro" id="IPR004042">
    <property type="entry name" value="Intein_endonuc_central"/>
</dbReference>
<dbReference type="InterPro" id="IPR010982">
    <property type="entry name" value="Lambda_DNA-bd_dom_sf"/>
</dbReference>
<dbReference type="SUPFAM" id="SSF55608">
    <property type="entry name" value="Homing endonucleases"/>
    <property type="match status" value="1"/>
</dbReference>
<dbReference type="AlphaFoldDB" id="A0A2H0DXT2"/>
<reference evidence="2 3" key="1">
    <citation type="submission" date="2017-09" db="EMBL/GenBank/DDBJ databases">
        <title>Depth-based differentiation of microbial function through sediment-hosted aquifers and enrichment of novel symbionts in the deep terrestrial subsurface.</title>
        <authorList>
            <person name="Probst A.J."/>
            <person name="Ladd B."/>
            <person name="Jarett J.K."/>
            <person name="Geller-Mcgrath D.E."/>
            <person name="Sieber C.M."/>
            <person name="Emerson J.B."/>
            <person name="Anantharaman K."/>
            <person name="Thomas B.C."/>
            <person name="Malmstrom R."/>
            <person name="Stieglmeier M."/>
            <person name="Klingl A."/>
            <person name="Woyke T."/>
            <person name="Ryan C.M."/>
            <person name="Banfield J.F."/>
        </authorList>
    </citation>
    <scope>NUCLEOTIDE SEQUENCE [LARGE SCALE GENOMIC DNA]</scope>
    <source>
        <strain evidence="2">CG22_combo_CG10-13_8_21_14_all_36_13</strain>
    </source>
</reference>
<dbReference type="GO" id="GO:0004519">
    <property type="term" value="F:endonuclease activity"/>
    <property type="evidence" value="ECO:0007669"/>
    <property type="project" value="InterPro"/>
</dbReference>
<evidence type="ECO:0000259" key="1">
    <source>
        <dbReference type="PROSITE" id="PS50819"/>
    </source>
</evidence>
<proteinExistence type="predicted"/>
<dbReference type="Proteomes" id="UP000231143">
    <property type="component" value="Unassembled WGS sequence"/>
</dbReference>
<dbReference type="GO" id="GO:0003677">
    <property type="term" value="F:DNA binding"/>
    <property type="evidence" value="ECO:0007669"/>
    <property type="project" value="InterPro"/>
</dbReference>
<dbReference type="InterPro" id="IPR027434">
    <property type="entry name" value="Homing_endonucl"/>
</dbReference>
<dbReference type="Gene3D" id="3.10.28.10">
    <property type="entry name" value="Homing endonucleases"/>
    <property type="match status" value="1"/>
</dbReference>
<name>A0A2H0DXT2_9BACT</name>
<dbReference type="PROSITE" id="PS50819">
    <property type="entry name" value="INTEIN_ENDONUCLEASE"/>
    <property type="match status" value="1"/>
</dbReference>
<evidence type="ECO:0000313" key="2">
    <source>
        <dbReference type="EMBL" id="PIP86977.1"/>
    </source>
</evidence>
<feature type="domain" description="DOD-type homing endonuclease" evidence="1">
    <location>
        <begin position="148"/>
        <end position="297"/>
    </location>
</feature>
<comment type="caution">
    <text evidence="2">The sequence shown here is derived from an EMBL/GenBank/DDBJ whole genome shotgun (WGS) entry which is preliminary data.</text>
</comment>
<accession>A0A2H0DXT2</accession>
<sequence length="335" mass="38932">MKKINRESRVLFSFGDQKRFLETVKEKSNMKWETIANVINIHDRTLRDWRNEKYTMPLSAVKKLSQTFSISVPKKIIVKNWGSHLSEAGKKGGIIRYKKYGHVTLNEKERKKAWEKWWNEKGRFSKNTVIGKALPVTKPDYSESLAEFIGVVLGDGSISKNQIVIYLHKDDDREYGKFVSSLTKELFKIPVGIYQHKTSNNTNYIISRIGLVNYFTEHLGMSIGNKVKQQVDIPVWIKCNPKYARACVRGLIDTDGCFFIHQYNVGGKKYSYNKILYTSRSKPLLNSVFEILKSNKIKGRFSKKDNVWLDSKESVEKYLRLFGTNNPKHLNKFQN</sequence>
<gene>
    <name evidence="2" type="ORF">COW81_02595</name>
</gene>
<dbReference type="EMBL" id="PCTT01000035">
    <property type="protein sequence ID" value="PIP86977.1"/>
    <property type="molecule type" value="Genomic_DNA"/>
</dbReference>
<organism evidence="2 3">
    <name type="scientific">Candidatus Campbellbacteria bacterium CG22_combo_CG10-13_8_21_14_all_36_13</name>
    <dbReference type="NCBI Taxonomy" id="1974529"/>
    <lineage>
        <taxon>Bacteria</taxon>
        <taxon>Candidatus Campbelliibacteriota</taxon>
    </lineage>
</organism>
<evidence type="ECO:0000313" key="3">
    <source>
        <dbReference type="Proteomes" id="UP000231143"/>
    </source>
</evidence>
<dbReference type="SUPFAM" id="SSF47413">
    <property type="entry name" value="lambda repressor-like DNA-binding domains"/>
    <property type="match status" value="1"/>
</dbReference>
<protein>
    <recommendedName>
        <fullName evidence="1">DOD-type homing endonuclease domain-containing protein</fullName>
    </recommendedName>
</protein>